<feature type="binding site" evidence="7 8">
    <location>
        <position position="86"/>
    </location>
    <ligand>
        <name>S-adenosyl-L-methionine</name>
        <dbReference type="ChEBI" id="CHEBI:59789"/>
    </ligand>
</feature>
<dbReference type="EC" id="2.1.1.182" evidence="7"/>
<dbReference type="HAMAP" id="MF_00607">
    <property type="entry name" value="16SrRNA_methyltr_A"/>
    <property type="match status" value="1"/>
</dbReference>
<feature type="binding site" evidence="7 8">
    <location>
        <position position="62"/>
    </location>
    <ligand>
        <name>S-adenosyl-L-methionine</name>
        <dbReference type="ChEBI" id="CHEBI:59789"/>
    </ligand>
</feature>
<keyword evidence="2 7" id="KW-0698">rRNA processing</keyword>
<dbReference type="Pfam" id="PF00398">
    <property type="entry name" value="RrnaAD"/>
    <property type="match status" value="1"/>
</dbReference>
<evidence type="ECO:0000256" key="1">
    <source>
        <dbReference type="ARBA" id="ARBA00022490"/>
    </source>
</evidence>
<dbReference type="PROSITE" id="PS01131">
    <property type="entry name" value="RRNA_A_DIMETH"/>
    <property type="match status" value="1"/>
</dbReference>
<keyword evidence="1 7" id="KW-0963">Cytoplasm</keyword>
<evidence type="ECO:0000313" key="11">
    <source>
        <dbReference type="Proteomes" id="UP000239590"/>
    </source>
</evidence>
<evidence type="ECO:0000256" key="8">
    <source>
        <dbReference type="PROSITE-ProRule" id="PRU01026"/>
    </source>
</evidence>
<dbReference type="InterPro" id="IPR011530">
    <property type="entry name" value="rRNA_adenine_dimethylase"/>
</dbReference>
<dbReference type="InterPro" id="IPR023165">
    <property type="entry name" value="rRNA_Ade_diMease-like_C"/>
</dbReference>
<dbReference type="PANTHER" id="PTHR11727:SF7">
    <property type="entry name" value="DIMETHYLADENOSINE TRANSFERASE-RELATED"/>
    <property type="match status" value="1"/>
</dbReference>
<dbReference type="InterPro" id="IPR001737">
    <property type="entry name" value="KsgA/Erm"/>
</dbReference>
<evidence type="ECO:0000256" key="4">
    <source>
        <dbReference type="ARBA" id="ARBA00022679"/>
    </source>
</evidence>
<feature type="binding site" evidence="7 8">
    <location>
        <position position="14"/>
    </location>
    <ligand>
        <name>S-adenosyl-L-methionine</name>
        <dbReference type="ChEBI" id="CHEBI:59789"/>
    </ligand>
</feature>
<dbReference type="InterPro" id="IPR029063">
    <property type="entry name" value="SAM-dependent_MTases_sf"/>
</dbReference>
<comment type="similarity">
    <text evidence="7">Belongs to the class I-like SAM-binding methyltransferase superfamily. rRNA adenine N(6)-methyltransferase family. RsmA subfamily.</text>
</comment>
<keyword evidence="4 7" id="KW-0808">Transferase</keyword>
<keyword evidence="5 7" id="KW-0949">S-adenosyl-L-methionine</keyword>
<dbReference type="SUPFAM" id="SSF53335">
    <property type="entry name" value="S-adenosyl-L-methionine-dependent methyltransferases"/>
    <property type="match status" value="1"/>
</dbReference>
<dbReference type="Gene3D" id="1.10.8.100">
    <property type="entry name" value="Ribosomal RNA adenine dimethylase-like, domain 2"/>
    <property type="match status" value="1"/>
</dbReference>
<feature type="binding site" evidence="7 8">
    <location>
        <position position="40"/>
    </location>
    <ligand>
        <name>S-adenosyl-L-methionine</name>
        <dbReference type="ChEBI" id="CHEBI:59789"/>
    </ligand>
</feature>
<evidence type="ECO:0000256" key="7">
    <source>
        <dbReference type="HAMAP-Rule" id="MF_00607"/>
    </source>
</evidence>
<dbReference type="InterPro" id="IPR020598">
    <property type="entry name" value="rRNA_Ade_methylase_Trfase_N"/>
</dbReference>
<evidence type="ECO:0000256" key="3">
    <source>
        <dbReference type="ARBA" id="ARBA00022603"/>
    </source>
</evidence>
<dbReference type="CDD" id="cd02440">
    <property type="entry name" value="AdoMet_MTases"/>
    <property type="match status" value="1"/>
</dbReference>
<feature type="binding site" evidence="7 8">
    <location>
        <position position="105"/>
    </location>
    <ligand>
        <name>S-adenosyl-L-methionine</name>
        <dbReference type="ChEBI" id="CHEBI:59789"/>
    </ligand>
</feature>
<gene>
    <name evidence="7" type="primary">rsmA</name>
    <name evidence="7" type="synonym">ksgA</name>
    <name evidence="10" type="ORF">C5O19_04225</name>
</gene>
<dbReference type="GO" id="GO:0052908">
    <property type="term" value="F:16S rRNA (adenine(1518)-N(6)/adenine(1519)-N(6))-dimethyltransferase activity"/>
    <property type="evidence" value="ECO:0007669"/>
    <property type="project" value="UniProtKB-EC"/>
</dbReference>
<dbReference type="PANTHER" id="PTHR11727">
    <property type="entry name" value="DIMETHYLADENOSINE TRANSFERASE"/>
    <property type="match status" value="1"/>
</dbReference>
<feature type="domain" description="Ribosomal RNA adenine methylase transferase N-terminal" evidence="9">
    <location>
        <begin position="19"/>
        <end position="190"/>
    </location>
</feature>
<dbReference type="AlphaFoldDB" id="A0A2S7IMB6"/>
<dbReference type="GO" id="GO:0005829">
    <property type="term" value="C:cytosol"/>
    <property type="evidence" value="ECO:0007669"/>
    <property type="project" value="TreeGrafter"/>
</dbReference>
<organism evidence="10 11">
    <name type="scientific">Siphonobacter curvatus</name>
    <dbReference type="NCBI Taxonomy" id="2094562"/>
    <lineage>
        <taxon>Bacteria</taxon>
        <taxon>Pseudomonadati</taxon>
        <taxon>Bacteroidota</taxon>
        <taxon>Cytophagia</taxon>
        <taxon>Cytophagales</taxon>
        <taxon>Cytophagaceae</taxon>
        <taxon>Siphonobacter</taxon>
    </lineage>
</organism>
<dbReference type="EMBL" id="PTRA01000001">
    <property type="protein sequence ID" value="PQA58874.1"/>
    <property type="molecule type" value="Genomic_DNA"/>
</dbReference>
<keyword evidence="11" id="KW-1185">Reference proteome</keyword>
<evidence type="ECO:0000256" key="2">
    <source>
        <dbReference type="ARBA" id="ARBA00022552"/>
    </source>
</evidence>
<proteinExistence type="inferred from homology"/>
<comment type="subcellular location">
    <subcellularLocation>
        <location evidence="7">Cytoplasm</location>
    </subcellularLocation>
</comment>
<dbReference type="GO" id="GO:0003723">
    <property type="term" value="F:RNA binding"/>
    <property type="evidence" value="ECO:0007669"/>
    <property type="project" value="UniProtKB-UniRule"/>
</dbReference>
<name>A0A2S7IMB6_9BACT</name>
<evidence type="ECO:0000313" key="10">
    <source>
        <dbReference type="EMBL" id="PQA58874.1"/>
    </source>
</evidence>
<evidence type="ECO:0000256" key="6">
    <source>
        <dbReference type="ARBA" id="ARBA00022884"/>
    </source>
</evidence>
<keyword evidence="3 7" id="KW-0489">Methyltransferase</keyword>
<keyword evidence="6 7" id="KW-0694">RNA-binding</keyword>
<dbReference type="PROSITE" id="PS51689">
    <property type="entry name" value="SAM_RNA_A_N6_MT"/>
    <property type="match status" value="1"/>
</dbReference>
<protein>
    <recommendedName>
        <fullName evidence="7">Ribosomal RNA small subunit methyltransferase A</fullName>
        <ecNumber evidence="7">2.1.1.182</ecNumber>
    </recommendedName>
    <alternativeName>
        <fullName evidence="7">16S rRNA (adenine(1518)-N(6)/adenine(1519)-N(6))-dimethyltransferase</fullName>
    </alternativeName>
    <alternativeName>
        <fullName evidence="7">16S rRNA dimethyladenosine transferase</fullName>
    </alternativeName>
    <alternativeName>
        <fullName evidence="7">16S rRNA dimethylase</fullName>
    </alternativeName>
    <alternativeName>
        <fullName evidence="7">S-adenosylmethionine-6-N', N'-adenosyl(rRNA) dimethyltransferase</fullName>
    </alternativeName>
</protein>
<dbReference type="InterPro" id="IPR020596">
    <property type="entry name" value="rRNA_Ade_Mease_Trfase_CS"/>
</dbReference>
<evidence type="ECO:0000259" key="9">
    <source>
        <dbReference type="SMART" id="SM00650"/>
    </source>
</evidence>
<accession>A0A2S7IMB6</accession>
<sequence>MKVKAKKHLGQHFLRDLHACERIADLLSGYQDYRTVLEIGPGMGVLTQFLLRKPQFEVHVVEIDRESVDYLHEHFPDLSPRVHNYDFLRWDLQTFSTESFGLIGNFPYNISSQIFFRVLEYRNQIPEVVCMLQKEVAQRIASPPGSRDYGILSVLLQAFYDIKYHFTVPPGAFDPPPKVQSGVIRLQRNAVTQLDCDEKLFFNVVKTAFNQRRKTLRNALKPIGVIFDHPLLEKRAEQLGVAEFVDITQTIERAKKA</sequence>
<comment type="caution">
    <text evidence="10">The sequence shown here is derived from an EMBL/GenBank/DDBJ whole genome shotgun (WGS) entry which is preliminary data.</text>
</comment>
<evidence type="ECO:0000256" key="5">
    <source>
        <dbReference type="ARBA" id="ARBA00022691"/>
    </source>
</evidence>
<dbReference type="Gene3D" id="3.40.50.150">
    <property type="entry name" value="Vaccinia Virus protein VP39"/>
    <property type="match status" value="1"/>
</dbReference>
<comment type="function">
    <text evidence="7">Specifically dimethylates two adjacent adenosines (A1518 and A1519) in the loop of a conserved hairpin near the 3'-end of 16S rRNA in the 30S particle. May play a critical role in biogenesis of 30S subunits.</text>
</comment>
<dbReference type="Proteomes" id="UP000239590">
    <property type="component" value="Unassembled WGS sequence"/>
</dbReference>
<dbReference type="SMART" id="SM00650">
    <property type="entry name" value="rADc"/>
    <property type="match status" value="1"/>
</dbReference>
<comment type="catalytic activity">
    <reaction evidence="7">
        <text>adenosine(1518)/adenosine(1519) in 16S rRNA + 4 S-adenosyl-L-methionine = N(6)-dimethyladenosine(1518)/N(6)-dimethyladenosine(1519) in 16S rRNA + 4 S-adenosyl-L-homocysteine + 4 H(+)</text>
        <dbReference type="Rhea" id="RHEA:19609"/>
        <dbReference type="Rhea" id="RHEA-COMP:10232"/>
        <dbReference type="Rhea" id="RHEA-COMP:10233"/>
        <dbReference type="ChEBI" id="CHEBI:15378"/>
        <dbReference type="ChEBI" id="CHEBI:57856"/>
        <dbReference type="ChEBI" id="CHEBI:59789"/>
        <dbReference type="ChEBI" id="CHEBI:74411"/>
        <dbReference type="ChEBI" id="CHEBI:74493"/>
        <dbReference type="EC" id="2.1.1.182"/>
    </reaction>
</comment>
<dbReference type="RefSeq" id="WP_104710042.1">
    <property type="nucleotide sequence ID" value="NZ_PTRA01000001.1"/>
</dbReference>
<dbReference type="NCBIfam" id="TIGR00755">
    <property type="entry name" value="ksgA"/>
    <property type="match status" value="1"/>
</dbReference>
<reference evidence="11" key="1">
    <citation type="submission" date="2018-02" db="EMBL/GenBank/DDBJ databases">
        <title>Genome sequencing of Solimonas sp. HR-BB.</title>
        <authorList>
            <person name="Lee Y."/>
            <person name="Jeon C.O."/>
        </authorList>
    </citation>
    <scope>NUCLEOTIDE SEQUENCE [LARGE SCALE GENOMIC DNA]</scope>
    <source>
        <strain evidence="11">HR-U</strain>
    </source>
</reference>
<dbReference type="OrthoDB" id="9814755at2"/>
<feature type="binding site" evidence="7 8">
    <location>
        <position position="12"/>
    </location>
    <ligand>
        <name>S-adenosyl-L-methionine</name>
        <dbReference type="ChEBI" id="CHEBI:59789"/>
    </ligand>
</feature>